<dbReference type="AlphaFoldDB" id="A0A0K0F3B9"/>
<accession>A0A0K0F3B9</accession>
<keyword evidence="1" id="KW-0732">Signal</keyword>
<keyword evidence="2" id="KW-1185">Reference proteome</keyword>
<reference evidence="2" key="1">
    <citation type="submission" date="2014-07" db="EMBL/GenBank/DDBJ databases">
        <authorList>
            <person name="Martin A.A"/>
            <person name="De Silva N."/>
        </authorList>
    </citation>
    <scope>NUCLEOTIDE SEQUENCE</scope>
</reference>
<evidence type="ECO:0000313" key="3">
    <source>
        <dbReference type="WBParaSite" id="SVE_0330200.1"/>
    </source>
</evidence>
<dbReference type="Proteomes" id="UP000035680">
    <property type="component" value="Unassembled WGS sequence"/>
</dbReference>
<dbReference type="WBParaSite" id="SVE_0330200.1">
    <property type="protein sequence ID" value="SVE_0330200.1"/>
    <property type="gene ID" value="SVE_0330200"/>
</dbReference>
<sequence length="199" mass="23081">MIQTAYLLYIALQCIVICMGTPDINGNDSDWNVTKSPKFTQIKDYVNEPNPLKGAKYQWFCGPTPKSRNESLDTLIEGLVGKTLFYKLESTHDNPVPKKVYKQYFPFTTTSGNRKFHDYGAIPFLHSVNRCCMDYNLCKVVKKNSTDCGYVYMYCLGDTFKNIWNPIHLLGYWIEFYKLTIDANDHYLIFELLSKEKSV</sequence>
<name>A0A0K0F3B9_STRVS</name>
<reference evidence="3" key="2">
    <citation type="submission" date="2015-08" db="UniProtKB">
        <authorList>
            <consortium name="WormBaseParasite"/>
        </authorList>
    </citation>
    <scope>IDENTIFICATION</scope>
</reference>
<protein>
    <submittedName>
        <fullName evidence="3">Uncharacterized protein</fullName>
    </submittedName>
</protein>
<feature type="chain" id="PRO_5005329089" evidence="1">
    <location>
        <begin position="27"/>
        <end position="199"/>
    </location>
</feature>
<proteinExistence type="predicted"/>
<evidence type="ECO:0000313" key="2">
    <source>
        <dbReference type="Proteomes" id="UP000035680"/>
    </source>
</evidence>
<organism evidence="2 3">
    <name type="scientific">Strongyloides venezuelensis</name>
    <name type="common">Threadworm</name>
    <dbReference type="NCBI Taxonomy" id="75913"/>
    <lineage>
        <taxon>Eukaryota</taxon>
        <taxon>Metazoa</taxon>
        <taxon>Ecdysozoa</taxon>
        <taxon>Nematoda</taxon>
        <taxon>Chromadorea</taxon>
        <taxon>Rhabditida</taxon>
        <taxon>Tylenchina</taxon>
        <taxon>Panagrolaimomorpha</taxon>
        <taxon>Strongyloidoidea</taxon>
        <taxon>Strongyloididae</taxon>
        <taxon>Strongyloides</taxon>
    </lineage>
</organism>
<feature type="signal peptide" evidence="1">
    <location>
        <begin position="1"/>
        <end position="26"/>
    </location>
</feature>
<evidence type="ECO:0000256" key="1">
    <source>
        <dbReference type="SAM" id="SignalP"/>
    </source>
</evidence>